<proteinExistence type="predicted"/>
<dbReference type="InParanoid" id="A0A166MJM3"/>
<sequence length="117" mass="13243">MIKAMRAHRSRAKPHREVARLGTALARVTTVGFGLDGRRRERRRRDRARLCSSAERAAQRTSWYRADLLRRAASLVTQLCTGLHGFLARILVNSSASVVRCKCGKAESRINQLWGTR</sequence>
<keyword evidence="2" id="KW-1185">Reference proteome</keyword>
<evidence type="ECO:0000313" key="1">
    <source>
        <dbReference type="EMBL" id="KZV78103.1"/>
    </source>
</evidence>
<organism evidence="1 2">
    <name type="scientific">Exidia glandulosa HHB12029</name>
    <dbReference type="NCBI Taxonomy" id="1314781"/>
    <lineage>
        <taxon>Eukaryota</taxon>
        <taxon>Fungi</taxon>
        <taxon>Dikarya</taxon>
        <taxon>Basidiomycota</taxon>
        <taxon>Agaricomycotina</taxon>
        <taxon>Agaricomycetes</taxon>
        <taxon>Auriculariales</taxon>
        <taxon>Exidiaceae</taxon>
        <taxon>Exidia</taxon>
    </lineage>
</organism>
<dbReference type="EMBL" id="KV427127">
    <property type="protein sequence ID" value="KZV78103.1"/>
    <property type="molecule type" value="Genomic_DNA"/>
</dbReference>
<reference evidence="1 2" key="1">
    <citation type="journal article" date="2016" name="Mol. Biol. Evol.">
        <title>Comparative Genomics of Early-Diverging Mushroom-Forming Fungi Provides Insights into the Origins of Lignocellulose Decay Capabilities.</title>
        <authorList>
            <person name="Nagy L.G."/>
            <person name="Riley R."/>
            <person name="Tritt A."/>
            <person name="Adam C."/>
            <person name="Daum C."/>
            <person name="Floudas D."/>
            <person name="Sun H."/>
            <person name="Yadav J.S."/>
            <person name="Pangilinan J."/>
            <person name="Larsson K.H."/>
            <person name="Matsuura K."/>
            <person name="Barry K."/>
            <person name="Labutti K."/>
            <person name="Kuo R."/>
            <person name="Ohm R.A."/>
            <person name="Bhattacharya S.S."/>
            <person name="Shirouzu T."/>
            <person name="Yoshinaga Y."/>
            <person name="Martin F.M."/>
            <person name="Grigoriev I.V."/>
            <person name="Hibbett D.S."/>
        </authorList>
    </citation>
    <scope>NUCLEOTIDE SEQUENCE [LARGE SCALE GENOMIC DNA]</scope>
    <source>
        <strain evidence="1 2">HHB12029</strain>
    </source>
</reference>
<name>A0A166MJM3_EXIGL</name>
<dbReference type="Proteomes" id="UP000077266">
    <property type="component" value="Unassembled WGS sequence"/>
</dbReference>
<evidence type="ECO:0000313" key="2">
    <source>
        <dbReference type="Proteomes" id="UP000077266"/>
    </source>
</evidence>
<protein>
    <submittedName>
        <fullName evidence="1">Uncharacterized protein</fullName>
    </submittedName>
</protein>
<dbReference type="AlphaFoldDB" id="A0A166MJM3"/>
<accession>A0A166MJM3</accession>
<gene>
    <name evidence="1" type="ORF">EXIGLDRAFT_71298</name>
</gene>